<protein>
    <recommendedName>
        <fullName evidence="3">MarR family transcriptional regulator</fullName>
    </recommendedName>
</protein>
<proteinExistence type="predicted"/>
<evidence type="ECO:0008006" key="3">
    <source>
        <dbReference type="Google" id="ProtNLM"/>
    </source>
</evidence>
<dbReference type="RefSeq" id="WP_379578024.1">
    <property type="nucleotide sequence ID" value="NZ_JBHUFV010000055.1"/>
</dbReference>
<dbReference type="Proteomes" id="UP001597368">
    <property type="component" value="Unassembled WGS sequence"/>
</dbReference>
<evidence type="ECO:0000313" key="1">
    <source>
        <dbReference type="EMBL" id="MFD1937124.1"/>
    </source>
</evidence>
<organism evidence="1 2">
    <name type="scientific">Nonomuraea mangrovi</name>
    <dbReference type="NCBI Taxonomy" id="2316207"/>
    <lineage>
        <taxon>Bacteria</taxon>
        <taxon>Bacillati</taxon>
        <taxon>Actinomycetota</taxon>
        <taxon>Actinomycetes</taxon>
        <taxon>Streptosporangiales</taxon>
        <taxon>Streptosporangiaceae</taxon>
        <taxon>Nonomuraea</taxon>
    </lineage>
</organism>
<keyword evidence="2" id="KW-1185">Reference proteome</keyword>
<name>A0ABW4T9R5_9ACTN</name>
<gene>
    <name evidence="1" type="ORF">ACFSKW_37200</name>
</gene>
<evidence type="ECO:0000313" key="2">
    <source>
        <dbReference type="Proteomes" id="UP001597368"/>
    </source>
</evidence>
<accession>A0ABW4T9R5</accession>
<dbReference type="EMBL" id="JBHUFV010000055">
    <property type="protein sequence ID" value="MFD1937124.1"/>
    <property type="molecule type" value="Genomic_DNA"/>
</dbReference>
<sequence length="208" mass="23033">MALSVPQISVMIVLMAEADEVTNPELKERYNITLDGKDRRHLNDLKLVESHKRGRSFAHVLTDDGWARLAEEIRAGVKVTSGSNGAALRAVLAGLVRFLSRTDQRFGDVFQPAQAAAEDGVQDVEARVRAVYAELTREPGGWVSLTDVRVRLADVPQNVMDEALRSLNRQPDVVMVPEDNQKALRPEDRRAALAVGDQDKHYLSIGAR</sequence>
<comment type="caution">
    <text evidence="1">The sequence shown here is derived from an EMBL/GenBank/DDBJ whole genome shotgun (WGS) entry which is preliminary data.</text>
</comment>
<reference evidence="2" key="1">
    <citation type="journal article" date="2019" name="Int. J. Syst. Evol. Microbiol.">
        <title>The Global Catalogue of Microorganisms (GCM) 10K type strain sequencing project: providing services to taxonomists for standard genome sequencing and annotation.</title>
        <authorList>
            <consortium name="The Broad Institute Genomics Platform"/>
            <consortium name="The Broad Institute Genome Sequencing Center for Infectious Disease"/>
            <person name="Wu L."/>
            <person name="Ma J."/>
        </authorList>
    </citation>
    <scope>NUCLEOTIDE SEQUENCE [LARGE SCALE GENOMIC DNA]</scope>
    <source>
        <strain evidence="2">ICMP 6774ER</strain>
    </source>
</reference>